<dbReference type="HAMAP" id="MF_00267">
    <property type="entry name" value="MinC"/>
    <property type="match status" value="1"/>
</dbReference>
<organism evidence="10 11">
    <name type="scientific">Thermoanaerobacterium thermosaccharolyticum</name>
    <name type="common">Clostridium thermosaccharolyticum</name>
    <dbReference type="NCBI Taxonomy" id="1517"/>
    <lineage>
        <taxon>Bacteria</taxon>
        <taxon>Bacillati</taxon>
        <taxon>Bacillota</taxon>
        <taxon>Clostridia</taxon>
        <taxon>Thermoanaerobacterales</taxon>
        <taxon>Thermoanaerobacteraceae</taxon>
        <taxon>Thermoanaerobacterium</taxon>
    </lineage>
</organism>
<dbReference type="PANTHER" id="PTHR34108">
    <property type="entry name" value="SEPTUM SITE-DETERMINING PROTEIN MINC"/>
    <property type="match status" value="1"/>
</dbReference>
<dbReference type="Pfam" id="PF03775">
    <property type="entry name" value="MinC_C"/>
    <property type="match status" value="1"/>
</dbReference>
<dbReference type="GO" id="GO:0051302">
    <property type="term" value="P:regulation of cell division"/>
    <property type="evidence" value="ECO:0007669"/>
    <property type="project" value="InterPro"/>
</dbReference>
<evidence type="ECO:0000313" key="11">
    <source>
        <dbReference type="Proteomes" id="UP000214975"/>
    </source>
</evidence>
<reference evidence="10 11" key="1">
    <citation type="submission" date="2016-08" db="EMBL/GenBank/DDBJ databases">
        <title>A novel genetic cassette of butanologenic Thermoanaerobacterium thermosaccharolyticum that directly convert cellulose to butanol.</title>
        <authorList>
            <person name="Li T."/>
            <person name="He J."/>
        </authorList>
    </citation>
    <scope>NUCLEOTIDE SEQUENCE [LARGE SCALE GENOMIC DNA]</scope>
    <source>
        <strain evidence="10 11">TG57</strain>
    </source>
</reference>
<evidence type="ECO:0000256" key="2">
    <source>
        <dbReference type="ARBA" id="ARBA00022618"/>
    </source>
</evidence>
<dbReference type="Pfam" id="PF05209">
    <property type="entry name" value="MinC_N"/>
    <property type="match status" value="1"/>
</dbReference>
<evidence type="ECO:0000256" key="4">
    <source>
        <dbReference type="ARBA" id="ARBA00023306"/>
    </source>
</evidence>
<comment type="function">
    <text evidence="5 7">Cell division inhibitor that blocks the formation of polar Z ring septums. Rapidly oscillates between the poles of the cell to destabilize FtsZ filaments that have formed before they mature into polar Z rings. Prevents FtsZ polymerization.</text>
</comment>
<sequence>MLNDYVKIHGSKDGLVIIASDVSDIDVLREKIINRIERSLTFFKGAQLTVKVRNLNVDEKSLDQLKELILENYGVNVRFKKIQDRHLKNVTGENAIFDGLDEGMTKFYNGTVRSGQVVKYYGNLVVLGDVNPGGIVQASGNIVIMGTLRGIAHAGISGNIDSIIAASKINAMQLRISNIISRSPDNDIEAVYPEIALVKKNKIIVKPLYLYGKL</sequence>
<dbReference type="InterPro" id="IPR013033">
    <property type="entry name" value="MinC"/>
</dbReference>
<evidence type="ECO:0000256" key="6">
    <source>
        <dbReference type="ARBA" id="ARBA00046874"/>
    </source>
</evidence>
<keyword evidence="3 7" id="KW-0717">Septation</keyword>
<dbReference type="InterPro" id="IPR005526">
    <property type="entry name" value="Septum_form_inhib_MinC_C"/>
</dbReference>
<comment type="subunit">
    <text evidence="6 7">Interacts with MinD and FtsZ.</text>
</comment>
<evidence type="ECO:0000256" key="7">
    <source>
        <dbReference type="HAMAP-Rule" id="MF_00267"/>
    </source>
</evidence>
<dbReference type="GO" id="GO:0000917">
    <property type="term" value="P:division septum assembly"/>
    <property type="evidence" value="ECO:0007669"/>
    <property type="project" value="UniProtKB-KW"/>
</dbReference>
<dbReference type="GO" id="GO:0000902">
    <property type="term" value="P:cell morphogenesis"/>
    <property type="evidence" value="ECO:0007669"/>
    <property type="project" value="InterPro"/>
</dbReference>
<evidence type="ECO:0000259" key="9">
    <source>
        <dbReference type="Pfam" id="PF05209"/>
    </source>
</evidence>
<evidence type="ECO:0000313" key="10">
    <source>
        <dbReference type="EMBL" id="AST56380.1"/>
    </source>
</evidence>
<dbReference type="SUPFAM" id="SSF63848">
    <property type="entry name" value="Cell-division inhibitor MinC, C-terminal domain"/>
    <property type="match status" value="1"/>
</dbReference>
<evidence type="ECO:0000256" key="1">
    <source>
        <dbReference type="ARBA" id="ARBA00006291"/>
    </source>
</evidence>
<feature type="domain" description="Septum formation inhibitor MinC N-terminal" evidence="9">
    <location>
        <begin position="6"/>
        <end position="74"/>
    </location>
</feature>
<gene>
    <name evidence="7" type="primary">minC</name>
    <name evidence="10" type="ORF">Thert_00129</name>
</gene>
<keyword evidence="2 7" id="KW-0132">Cell division</keyword>
<dbReference type="Proteomes" id="UP000214975">
    <property type="component" value="Chromosome"/>
</dbReference>
<dbReference type="RefSeq" id="WP_094396676.1">
    <property type="nucleotide sequence ID" value="NZ_CP016893.1"/>
</dbReference>
<dbReference type="InterPro" id="IPR036145">
    <property type="entry name" value="MinC_C_sf"/>
</dbReference>
<evidence type="ECO:0000256" key="5">
    <source>
        <dbReference type="ARBA" id="ARBA00025606"/>
    </source>
</evidence>
<dbReference type="InterPro" id="IPR016098">
    <property type="entry name" value="CAP/MinC_C"/>
</dbReference>
<evidence type="ECO:0000256" key="3">
    <source>
        <dbReference type="ARBA" id="ARBA00023210"/>
    </source>
</evidence>
<keyword evidence="4 7" id="KW-0131">Cell cycle</keyword>
<dbReference type="NCBIfam" id="TIGR01222">
    <property type="entry name" value="minC"/>
    <property type="match status" value="1"/>
</dbReference>
<protein>
    <recommendedName>
        <fullName evidence="7">Probable septum site-determining protein MinC</fullName>
    </recommendedName>
</protein>
<dbReference type="EMBL" id="CP016893">
    <property type="protein sequence ID" value="AST56380.1"/>
    <property type="molecule type" value="Genomic_DNA"/>
</dbReference>
<dbReference type="Gene3D" id="2.160.20.70">
    <property type="match status" value="1"/>
</dbReference>
<dbReference type="Gene3D" id="3.30.160.540">
    <property type="match status" value="1"/>
</dbReference>
<evidence type="ECO:0000259" key="8">
    <source>
        <dbReference type="Pfam" id="PF03775"/>
    </source>
</evidence>
<name>A0A223HV88_THETR</name>
<dbReference type="PANTHER" id="PTHR34108:SF1">
    <property type="entry name" value="SEPTUM SITE-DETERMINING PROTEIN MINC"/>
    <property type="match status" value="1"/>
</dbReference>
<dbReference type="GO" id="GO:1901891">
    <property type="term" value="P:regulation of cell septum assembly"/>
    <property type="evidence" value="ECO:0007669"/>
    <property type="project" value="InterPro"/>
</dbReference>
<dbReference type="InterPro" id="IPR007874">
    <property type="entry name" value="MinC_N"/>
</dbReference>
<accession>A0A223HV88</accession>
<dbReference type="AlphaFoldDB" id="A0A223HV88"/>
<comment type="similarity">
    <text evidence="1 7">Belongs to the MinC family.</text>
</comment>
<feature type="domain" description="Septum formation inhibitor MinC C-terminal" evidence="8">
    <location>
        <begin position="108"/>
        <end position="205"/>
    </location>
</feature>
<proteinExistence type="inferred from homology"/>